<evidence type="ECO:0000259" key="2">
    <source>
        <dbReference type="Pfam" id="PF07510"/>
    </source>
</evidence>
<dbReference type="Proteomes" id="UP000444960">
    <property type="component" value="Unassembled WGS sequence"/>
</dbReference>
<organism evidence="4 5">
    <name type="scientific">Gordonia spumicola</name>
    <dbReference type="NCBI Taxonomy" id="589161"/>
    <lineage>
        <taxon>Bacteria</taxon>
        <taxon>Bacillati</taxon>
        <taxon>Actinomycetota</taxon>
        <taxon>Actinomycetes</taxon>
        <taxon>Mycobacteriales</taxon>
        <taxon>Gordoniaceae</taxon>
        <taxon>Gordonia</taxon>
    </lineage>
</organism>
<keyword evidence="5" id="KW-1185">Reference proteome</keyword>
<feature type="domain" description="RAMA" evidence="3">
    <location>
        <begin position="609"/>
        <end position="696"/>
    </location>
</feature>
<comment type="caution">
    <text evidence="4">The sequence shown here is derived from an EMBL/GenBank/DDBJ whole genome shotgun (WGS) entry which is preliminary data.</text>
</comment>
<evidence type="ECO:0008006" key="6">
    <source>
        <dbReference type="Google" id="ProtNLM"/>
    </source>
</evidence>
<protein>
    <recommendedName>
        <fullName evidence="6">DUF262 domain-containing protein</fullName>
    </recommendedName>
</protein>
<dbReference type="PANTHER" id="PTHR35149:SF1">
    <property type="entry name" value="DUF5655 DOMAIN-CONTAINING PROTEIN"/>
    <property type="match status" value="1"/>
</dbReference>
<dbReference type="Pfam" id="PF07510">
    <property type="entry name" value="GmrSD_C"/>
    <property type="match status" value="1"/>
</dbReference>
<dbReference type="RefSeq" id="WP_161895694.1">
    <property type="nucleotide sequence ID" value="NZ_BJOV01000005.1"/>
</dbReference>
<evidence type="ECO:0000259" key="3">
    <source>
        <dbReference type="Pfam" id="PF18755"/>
    </source>
</evidence>
<dbReference type="OrthoDB" id="9798761at2"/>
<evidence type="ECO:0000313" key="5">
    <source>
        <dbReference type="Proteomes" id="UP000444960"/>
    </source>
</evidence>
<feature type="domain" description="GmrSD restriction endonucleases C-terminal" evidence="2">
    <location>
        <begin position="447"/>
        <end position="587"/>
    </location>
</feature>
<dbReference type="InterPro" id="IPR004919">
    <property type="entry name" value="GmrSD_N"/>
</dbReference>
<dbReference type="PANTHER" id="PTHR35149">
    <property type="entry name" value="SLL5132 PROTEIN"/>
    <property type="match status" value="1"/>
</dbReference>
<sequence length="701" mass="79849">MSIVETHKRTPQQLFNQPQHFVIPLFQRAYVWKEDEQWEPLWKDVRRVAELRITDPSREIQHFLGAVVLQASEARIDTMPTWNVIDGQQRLTTLQIMMDSVGAVIMRPGTDRFARRLESLTHNSADYVPDGESRLKLRHLNTDRTAFDDVMDAEPPVDYAAATDPDSQIVKAHRYFTTEVTQWLGDADTDAFIDRAEALATVLQAQLQLVTIELTAAENSQEIFETLNARGTPLTAADLVRNFVFQRIEAEGGDAKRTYDDVWPFETRFWAKEVSVGRYLVSRSSLFLNQWLSARLGEDVSPQSTFTRFKAYVEHDPAMRVVDLLPIIKTQADLYESWTTKAADVEGSLDRTCMAVYRMAANTSELLKPVLIWLHDPIRVLPGDVIDGVIGTFESWVQRRQLLRLSSSDLGRVVADSIRLHQTTPVDELVHRVTNHLARLKVTSTYWPGDAEVRAALTTELAYRRYSRARLRAILEAIENDLRSETRQPQVERTKLPIEHILPQKWRDTWPVAEADEADRQEHVHRLGNLTLLTTSLNSKVSNGAWAAKRDALLRHNTIKLTGRLIELTQESEWNEDLIDQRTDEMISAILRVWPVPDGHVGEVADPQTKAQDWVMVKHLVEATFLAEGDVLHATHRDHPDATATVTRGGLEINGHFFTSPSGASRHFRNTATNGWYFWAVADGRRLADVRSEFLEAAPTR</sequence>
<dbReference type="Pfam" id="PF03235">
    <property type="entry name" value="GmrSD_N"/>
    <property type="match status" value="1"/>
</dbReference>
<feature type="domain" description="GmrSD restriction endonucleases N-terminal" evidence="1">
    <location>
        <begin position="13"/>
        <end position="245"/>
    </location>
</feature>
<dbReference type="Pfam" id="PF18755">
    <property type="entry name" value="RAMA"/>
    <property type="match status" value="1"/>
</dbReference>
<name>A0A7I9V9B1_9ACTN</name>
<proteinExistence type="predicted"/>
<dbReference type="EMBL" id="BJOV01000005">
    <property type="protein sequence ID" value="GEE01905.1"/>
    <property type="molecule type" value="Genomic_DNA"/>
</dbReference>
<dbReference type="InterPro" id="IPR011089">
    <property type="entry name" value="GmrSD_C"/>
</dbReference>
<reference evidence="5" key="1">
    <citation type="submission" date="2019-06" db="EMBL/GenBank/DDBJ databases">
        <title>Gordonia isolated from sludge of a wastewater treatment plant.</title>
        <authorList>
            <person name="Tamura T."/>
            <person name="Aoyama K."/>
            <person name="Kang Y."/>
            <person name="Saito S."/>
            <person name="Akiyama N."/>
            <person name="Yazawa K."/>
            <person name="Gonoi T."/>
            <person name="Mikami Y."/>
        </authorList>
    </citation>
    <scope>NUCLEOTIDE SEQUENCE [LARGE SCALE GENOMIC DNA]</scope>
    <source>
        <strain evidence="5">NBRC 107696</strain>
    </source>
</reference>
<evidence type="ECO:0000259" key="1">
    <source>
        <dbReference type="Pfam" id="PF03235"/>
    </source>
</evidence>
<evidence type="ECO:0000313" key="4">
    <source>
        <dbReference type="EMBL" id="GEE01905.1"/>
    </source>
</evidence>
<dbReference type="InterPro" id="IPR040843">
    <property type="entry name" value="RAMA"/>
</dbReference>
<gene>
    <name evidence="4" type="ORF">nbrc107696_23510</name>
</gene>
<accession>A0A7I9V9B1</accession>
<dbReference type="AlphaFoldDB" id="A0A7I9V9B1"/>